<reference evidence="1" key="1">
    <citation type="submission" date="2019-03" db="EMBL/GenBank/DDBJ databases">
        <title>Single cell metagenomics reveals metabolic interactions within the superorganism composed of flagellate Streblomastix strix and complex community of Bacteroidetes bacteria on its surface.</title>
        <authorList>
            <person name="Treitli S.C."/>
            <person name="Kolisko M."/>
            <person name="Husnik F."/>
            <person name="Keeling P."/>
            <person name="Hampl V."/>
        </authorList>
    </citation>
    <scope>NUCLEOTIDE SEQUENCE</scope>
    <source>
        <strain evidence="1">STM</strain>
    </source>
</reference>
<organism evidence="1">
    <name type="scientific">termite gut metagenome</name>
    <dbReference type="NCBI Taxonomy" id="433724"/>
    <lineage>
        <taxon>unclassified sequences</taxon>
        <taxon>metagenomes</taxon>
        <taxon>organismal metagenomes</taxon>
    </lineage>
</organism>
<comment type="caution">
    <text evidence="1">The sequence shown here is derived from an EMBL/GenBank/DDBJ whole genome shotgun (WGS) entry which is preliminary data.</text>
</comment>
<proteinExistence type="predicted"/>
<sequence length="100" mass="11724">MSQPRFFHNRFEHRNVFHQFFVVRLVFLQQGGHGVKGIQKIDSRRFRVGGHVTVVVVVENFAFAFDKETVLHQVEAVLYGGFRFHQQGKTVERSDGFYQL</sequence>
<protein>
    <submittedName>
        <fullName evidence="1">Uncharacterized protein</fullName>
    </submittedName>
</protein>
<gene>
    <name evidence="1" type="ORF">EZS27_026641</name>
</gene>
<accession>A0A5J4QSN7</accession>
<dbReference type="EMBL" id="SNRY01002677">
    <property type="protein sequence ID" value="KAA6323971.1"/>
    <property type="molecule type" value="Genomic_DNA"/>
</dbReference>
<evidence type="ECO:0000313" key="1">
    <source>
        <dbReference type="EMBL" id="KAA6323971.1"/>
    </source>
</evidence>
<name>A0A5J4QSN7_9ZZZZ</name>
<dbReference type="AlphaFoldDB" id="A0A5J4QSN7"/>